<feature type="domain" description="Extradiol ring-cleavage dioxygenase class III enzyme subunit B" evidence="6">
    <location>
        <begin position="21"/>
        <end position="290"/>
    </location>
</feature>
<evidence type="ECO:0000256" key="5">
    <source>
        <dbReference type="ARBA" id="ARBA00023002"/>
    </source>
</evidence>
<comment type="similarity">
    <text evidence="2">Belongs to the DODA-type extradiol aromatic ring-opening dioxygenase family.</text>
</comment>
<dbReference type="InterPro" id="IPR014436">
    <property type="entry name" value="Extradiol_dOase_DODA"/>
</dbReference>
<keyword evidence="7" id="KW-0223">Dioxygenase</keyword>
<dbReference type="RefSeq" id="XP_040726183.1">
    <property type="nucleotide sequence ID" value="XM_040867672.1"/>
</dbReference>
<evidence type="ECO:0000256" key="3">
    <source>
        <dbReference type="ARBA" id="ARBA00022723"/>
    </source>
</evidence>
<dbReference type="OrthoDB" id="7396853at2759"/>
<evidence type="ECO:0000313" key="7">
    <source>
        <dbReference type="EMBL" id="ORY83888.1"/>
    </source>
</evidence>
<dbReference type="Pfam" id="PF02900">
    <property type="entry name" value="LigB"/>
    <property type="match status" value="1"/>
</dbReference>
<dbReference type="PANTHER" id="PTHR30096:SF0">
    <property type="entry name" value="4,5-DOPA DIOXYGENASE EXTRADIOL-LIKE PROTEIN"/>
    <property type="match status" value="1"/>
</dbReference>
<dbReference type="GO" id="GO:0008198">
    <property type="term" value="F:ferrous iron binding"/>
    <property type="evidence" value="ECO:0007669"/>
    <property type="project" value="InterPro"/>
</dbReference>
<accession>A0A1Y2FIW7</accession>
<evidence type="ECO:0000256" key="4">
    <source>
        <dbReference type="ARBA" id="ARBA00022833"/>
    </source>
</evidence>
<proteinExistence type="inferred from homology"/>
<dbReference type="GO" id="GO:0016702">
    <property type="term" value="F:oxidoreductase activity, acting on single donors with incorporation of molecular oxygen, incorporation of two atoms of oxygen"/>
    <property type="evidence" value="ECO:0007669"/>
    <property type="project" value="UniProtKB-ARBA"/>
</dbReference>
<evidence type="ECO:0000313" key="8">
    <source>
        <dbReference type="Proteomes" id="UP000193685"/>
    </source>
</evidence>
<keyword evidence="5" id="KW-0560">Oxidoreductase</keyword>
<keyword evidence="4" id="KW-0862">Zinc</keyword>
<dbReference type="SUPFAM" id="SSF53213">
    <property type="entry name" value="LigB-like"/>
    <property type="match status" value="1"/>
</dbReference>
<dbReference type="CDD" id="cd07363">
    <property type="entry name" value="45_DOPA_Dioxygenase"/>
    <property type="match status" value="1"/>
</dbReference>
<reference evidence="7 8" key="1">
    <citation type="submission" date="2016-07" db="EMBL/GenBank/DDBJ databases">
        <title>Pervasive Adenine N6-methylation of Active Genes in Fungi.</title>
        <authorList>
            <consortium name="DOE Joint Genome Institute"/>
            <person name="Mondo S.J."/>
            <person name="Dannebaum R.O."/>
            <person name="Kuo R.C."/>
            <person name="Labutti K."/>
            <person name="Haridas S."/>
            <person name="Kuo A."/>
            <person name="Salamov A."/>
            <person name="Ahrendt S.R."/>
            <person name="Lipzen A."/>
            <person name="Sullivan W."/>
            <person name="Andreopoulos W.B."/>
            <person name="Clum A."/>
            <person name="Lindquist E."/>
            <person name="Daum C."/>
            <person name="Ramamoorthy G.K."/>
            <person name="Gryganskyi A."/>
            <person name="Culley D."/>
            <person name="Magnuson J.K."/>
            <person name="James T.Y."/>
            <person name="O'Malley M.A."/>
            <person name="Stajich J.E."/>
            <person name="Spatafora J.W."/>
            <person name="Visel A."/>
            <person name="Grigoriev I.V."/>
        </authorList>
    </citation>
    <scope>NUCLEOTIDE SEQUENCE [LARGE SCALE GENOMIC DNA]</scope>
    <source>
        <strain evidence="7 8">12-1054</strain>
    </source>
</reference>
<dbReference type="AlphaFoldDB" id="A0A1Y2FIW7"/>
<comment type="caution">
    <text evidence="7">The sequence shown here is derived from an EMBL/GenBank/DDBJ whole genome shotgun (WGS) entry which is preliminary data.</text>
</comment>
<dbReference type="GO" id="GO:0008270">
    <property type="term" value="F:zinc ion binding"/>
    <property type="evidence" value="ECO:0007669"/>
    <property type="project" value="InterPro"/>
</dbReference>
<keyword evidence="3" id="KW-0479">Metal-binding</keyword>
<dbReference type="GeneID" id="63784271"/>
<keyword evidence="8" id="KW-1185">Reference proteome</keyword>
<dbReference type="STRING" id="56484.A0A1Y2FIW7"/>
<comment type="cofactor">
    <cofactor evidence="1">
        <name>Zn(2+)</name>
        <dbReference type="ChEBI" id="CHEBI:29105"/>
    </cofactor>
</comment>
<protein>
    <submittedName>
        <fullName evidence="7">Extradiol ring-cleavage dioxygenase, class III enzyme, subunit B</fullName>
    </submittedName>
</protein>
<dbReference type="InterPro" id="IPR004183">
    <property type="entry name" value="Xdiol_dOase_suB"/>
</dbReference>
<dbReference type="PIRSF" id="PIRSF006157">
    <property type="entry name" value="Doxgns_DODA"/>
    <property type="match status" value="1"/>
</dbReference>
<dbReference type="PANTHER" id="PTHR30096">
    <property type="entry name" value="4,5-DOPA DIOXYGENASE EXTRADIOL-LIKE PROTEIN"/>
    <property type="match status" value="1"/>
</dbReference>
<dbReference type="Proteomes" id="UP000193685">
    <property type="component" value="Unassembled WGS sequence"/>
</dbReference>
<organism evidence="7 8">
    <name type="scientific">Protomyces lactucae-debilis</name>
    <dbReference type="NCBI Taxonomy" id="2754530"/>
    <lineage>
        <taxon>Eukaryota</taxon>
        <taxon>Fungi</taxon>
        <taxon>Dikarya</taxon>
        <taxon>Ascomycota</taxon>
        <taxon>Taphrinomycotina</taxon>
        <taxon>Taphrinomycetes</taxon>
        <taxon>Taphrinales</taxon>
        <taxon>Protomycetaceae</taxon>
        <taxon>Protomyces</taxon>
    </lineage>
</organism>
<dbReference type="EMBL" id="MCFI01000007">
    <property type="protein sequence ID" value="ORY83888.1"/>
    <property type="molecule type" value="Genomic_DNA"/>
</dbReference>
<evidence type="ECO:0000256" key="1">
    <source>
        <dbReference type="ARBA" id="ARBA00001947"/>
    </source>
</evidence>
<dbReference type="Gene3D" id="3.40.830.10">
    <property type="entry name" value="LigB-like"/>
    <property type="match status" value="1"/>
</dbReference>
<gene>
    <name evidence="7" type="ORF">BCR37DRAFT_346190</name>
</gene>
<sequence length="305" mass="33511">MSSKYSLKSLPGHKPGNAIPAFFFAHGSPALMTESGAAKSGRFTKGFEGGPNGQQANFLRQFGPFLLETYKPKGIVVFSAHWEVDANAPILITDNTEAWQMSQDALYYDYYGFPDPMYQLRFQSKPDPELSQEVAALLSAAGINNSKVQNKRGFDHGVYIPFKLMFGDKLDVPLVEVGQYVNPEANLKLGSAIASLAKEGYLILCGGLTIHTFKDWQAWDRVTADPGYDALMSTLVDAHEEEDLLQQKQRLLDITTHPYFRKAHPTIEHFTPLYIAAGVGQALEGQTKVVSNVWGAQTAAYGVGA</sequence>
<evidence type="ECO:0000256" key="2">
    <source>
        <dbReference type="ARBA" id="ARBA00007581"/>
    </source>
</evidence>
<dbReference type="OMA" id="SVIDGFW"/>
<evidence type="ECO:0000259" key="6">
    <source>
        <dbReference type="Pfam" id="PF02900"/>
    </source>
</evidence>
<name>A0A1Y2FIW7_PROLT</name>